<dbReference type="InterPro" id="IPR027417">
    <property type="entry name" value="P-loop_NTPase"/>
</dbReference>
<evidence type="ECO:0000256" key="1">
    <source>
        <dbReference type="ARBA" id="ARBA00008535"/>
    </source>
</evidence>
<dbReference type="Gene3D" id="3.40.50.300">
    <property type="entry name" value="P-loop containing nucleotide triphosphate hydrolases"/>
    <property type="match status" value="1"/>
</dbReference>
<dbReference type="Pfam" id="PF04548">
    <property type="entry name" value="AIG1"/>
    <property type="match status" value="1"/>
</dbReference>
<dbReference type="Ensembl" id="ENSEAST00005074063.1">
    <property type="protein sequence ID" value="ENSEASP00005054507.1"/>
    <property type="gene ID" value="ENSEASG00005028730.1"/>
</dbReference>
<dbReference type="InterPro" id="IPR006703">
    <property type="entry name" value="G_AIG1"/>
</dbReference>
<dbReference type="GeneTree" id="ENSGT00940000161272"/>
<dbReference type="PANTHER" id="PTHR10903:SF74">
    <property type="entry name" value="GTPASE IMAP FAMILY MEMBER 1"/>
    <property type="match status" value="1"/>
</dbReference>
<sequence>EGGKKRACGSRIIVRAGSEDNPQEPRLRLILAGRTGAGKSATGNSILGHRRFLSRLSAAQVTTTCAVGSCRWAGWHLDVIDTPDLFGAEDPRTEPGCGERGRCYLLSASGPHALLLVSQLGRFTAQDQQAARRLMAMFGDGAVARTVLLFTHKEEDLAGGTSLQDYVRCTDNRALREAGGRREAQVAELMALLERLVRAHGGAPYTNDVYGLARALGRARPEERLRRVAESVAARVQRRRGRGLLAALLGRGKAPWSRVRLVVAALLGALEIFLLFQCQNKGKQVFVG</sequence>
<proteinExistence type="inferred from homology"/>
<name>A0A9L0JWT7_EQUAS</name>
<comment type="similarity">
    <text evidence="1">Belongs to the TRAFAC class TrmE-Era-EngA-EngB-Septin-like GTPase superfamily. AIG1/Toc34/Toc159-like paraseptin GTPase family. IAN subfamily.</text>
</comment>
<evidence type="ECO:0000259" key="4">
    <source>
        <dbReference type="PROSITE" id="PS51720"/>
    </source>
</evidence>
<reference evidence="5 6" key="1">
    <citation type="journal article" date="2020" name="Nat. Commun.">
        <title>Donkey genomes provide new insights into domestication and selection for coat color.</title>
        <authorList>
            <person name="Wang"/>
            <person name="C."/>
            <person name="Li"/>
            <person name="H."/>
            <person name="Guo"/>
            <person name="Y."/>
            <person name="Huang"/>
            <person name="J."/>
            <person name="Sun"/>
            <person name="Y."/>
            <person name="Min"/>
            <person name="J."/>
            <person name="Wang"/>
            <person name="J."/>
            <person name="Fang"/>
            <person name="X."/>
            <person name="Zhao"/>
            <person name="Z."/>
            <person name="Wang"/>
            <person name="S."/>
            <person name="Zhang"/>
            <person name="Y."/>
            <person name="Liu"/>
            <person name="Q."/>
            <person name="Jiang"/>
            <person name="Q."/>
            <person name="Wang"/>
            <person name="X."/>
            <person name="Guo"/>
            <person name="Y."/>
            <person name="Yang"/>
            <person name="C."/>
            <person name="Wang"/>
            <person name="Y."/>
            <person name="Tian"/>
            <person name="F."/>
            <person name="Zhuang"/>
            <person name="G."/>
            <person name="Fan"/>
            <person name="Y."/>
            <person name="Gao"/>
            <person name="Q."/>
            <person name="Li"/>
            <person name="Y."/>
            <person name="Ju"/>
            <person name="Z."/>
            <person name="Li"/>
            <person name="J."/>
            <person name="Li"/>
            <person name="R."/>
            <person name="Hou"/>
            <person name="M."/>
            <person name="Yang"/>
            <person name="G."/>
            <person name="Liu"/>
            <person name="G."/>
            <person name="Liu"/>
            <person name="W."/>
            <person name="Guo"/>
            <person name="J."/>
            <person name="Pan"/>
            <person name="S."/>
            <person name="Fan"/>
            <person name="G."/>
            <person name="Zhang"/>
            <person name="W."/>
            <person name="Zhang"/>
            <person name="R."/>
            <person name="Yu"/>
            <person name="J."/>
            <person name="Zhang"/>
            <person name="X."/>
            <person name="Yin"/>
            <person name="Q."/>
            <person name="Ji"/>
            <person name="C."/>
            <person name="Jin"/>
            <person name="Y."/>
            <person name="Yue"/>
            <person name="G."/>
            <person name="Liu"/>
            <person name="M."/>
            <person name="Xu"/>
            <person name="J."/>
            <person name="Liu"/>
            <person name="S."/>
            <person name="Jordana"/>
            <person name="J."/>
            <person name="Noce"/>
            <person name="A."/>
            <person name="Amills"/>
            <person name="M."/>
            <person name="Wu"/>
            <person name="D.D."/>
            <person name="Li"/>
            <person name="S."/>
            <person name="Zhou"/>
            <person name="X. and Zhong"/>
            <person name="J."/>
        </authorList>
    </citation>
    <scope>NUCLEOTIDE SEQUENCE [LARGE SCALE GENOMIC DNA]</scope>
</reference>
<keyword evidence="3" id="KW-0342">GTP-binding</keyword>
<accession>A0A9L0JWT7</accession>
<reference evidence="5" key="2">
    <citation type="submission" date="2025-08" db="UniProtKB">
        <authorList>
            <consortium name="Ensembl"/>
        </authorList>
    </citation>
    <scope>IDENTIFICATION</scope>
</reference>
<dbReference type="PROSITE" id="PS51720">
    <property type="entry name" value="G_AIG1"/>
    <property type="match status" value="1"/>
</dbReference>
<evidence type="ECO:0000256" key="2">
    <source>
        <dbReference type="ARBA" id="ARBA00022741"/>
    </source>
</evidence>
<reference evidence="5" key="3">
    <citation type="submission" date="2025-09" db="UniProtKB">
        <authorList>
            <consortium name="Ensembl"/>
        </authorList>
    </citation>
    <scope>IDENTIFICATION</scope>
</reference>
<dbReference type="FunFam" id="3.40.50.300:FF:000366">
    <property type="entry name" value="GTPase, IMAP family member 2"/>
    <property type="match status" value="1"/>
</dbReference>
<keyword evidence="6" id="KW-1185">Reference proteome</keyword>
<dbReference type="AlphaFoldDB" id="A0A9L0JWT7"/>
<dbReference type="InterPro" id="IPR045058">
    <property type="entry name" value="GIMA/IAN/Toc"/>
</dbReference>
<dbReference type="PANTHER" id="PTHR10903">
    <property type="entry name" value="GTPASE, IMAP FAMILY MEMBER-RELATED"/>
    <property type="match status" value="1"/>
</dbReference>
<evidence type="ECO:0000313" key="6">
    <source>
        <dbReference type="Proteomes" id="UP000694387"/>
    </source>
</evidence>
<dbReference type="SUPFAM" id="SSF52540">
    <property type="entry name" value="P-loop containing nucleoside triphosphate hydrolases"/>
    <property type="match status" value="1"/>
</dbReference>
<organism evidence="5 6">
    <name type="scientific">Equus asinus</name>
    <name type="common">Donkey</name>
    <name type="synonym">Equus africanus asinus</name>
    <dbReference type="NCBI Taxonomy" id="9793"/>
    <lineage>
        <taxon>Eukaryota</taxon>
        <taxon>Metazoa</taxon>
        <taxon>Chordata</taxon>
        <taxon>Craniata</taxon>
        <taxon>Vertebrata</taxon>
        <taxon>Euteleostomi</taxon>
        <taxon>Mammalia</taxon>
        <taxon>Eutheria</taxon>
        <taxon>Laurasiatheria</taxon>
        <taxon>Perissodactyla</taxon>
        <taxon>Equidae</taxon>
        <taxon>Equus</taxon>
    </lineage>
</organism>
<evidence type="ECO:0000256" key="3">
    <source>
        <dbReference type="ARBA" id="ARBA00023134"/>
    </source>
</evidence>
<evidence type="ECO:0000313" key="5">
    <source>
        <dbReference type="Ensembl" id="ENSEASP00005054507.1"/>
    </source>
</evidence>
<dbReference type="GO" id="GO:0005525">
    <property type="term" value="F:GTP binding"/>
    <property type="evidence" value="ECO:0007669"/>
    <property type="project" value="UniProtKB-KW"/>
</dbReference>
<keyword evidence="2" id="KW-0547">Nucleotide-binding</keyword>
<protein>
    <recommendedName>
        <fullName evidence="4">AIG1-type G domain-containing protein</fullName>
    </recommendedName>
</protein>
<dbReference type="Proteomes" id="UP000694387">
    <property type="component" value="Chromosome 2"/>
</dbReference>
<dbReference type="GO" id="GO:0005783">
    <property type="term" value="C:endoplasmic reticulum"/>
    <property type="evidence" value="ECO:0007669"/>
    <property type="project" value="TreeGrafter"/>
</dbReference>
<feature type="domain" description="AIG1-type G" evidence="4">
    <location>
        <begin position="24"/>
        <end position="237"/>
    </location>
</feature>